<evidence type="ECO:0000256" key="5">
    <source>
        <dbReference type="SAM" id="MobiDB-lite"/>
    </source>
</evidence>
<dbReference type="GO" id="GO:0009982">
    <property type="term" value="F:pseudouridine synthase activity"/>
    <property type="evidence" value="ECO:0007669"/>
    <property type="project" value="InterPro"/>
</dbReference>
<feature type="domain" description="Pseudouridine synthase RsuA/RluA-like" evidence="6">
    <location>
        <begin position="93"/>
        <end position="244"/>
    </location>
</feature>
<dbReference type="InterPro" id="IPR006224">
    <property type="entry name" value="PsdUridine_synth_RluA-like_CS"/>
</dbReference>
<feature type="compositionally biased region" description="Basic residues" evidence="5">
    <location>
        <begin position="194"/>
        <end position="203"/>
    </location>
</feature>
<dbReference type="GO" id="GO:0000455">
    <property type="term" value="P:enzyme-directed rRNA pseudouridine synthesis"/>
    <property type="evidence" value="ECO:0007669"/>
    <property type="project" value="TreeGrafter"/>
</dbReference>
<evidence type="ECO:0000259" key="6">
    <source>
        <dbReference type="Pfam" id="PF00849"/>
    </source>
</evidence>
<dbReference type="Proteomes" id="UP000076935">
    <property type="component" value="Unassembled WGS sequence"/>
</dbReference>
<dbReference type="Pfam" id="PF00849">
    <property type="entry name" value="PseudoU_synth_2"/>
    <property type="match status" value="1"/>
</dbReference>
<comment type="similarity">
    <text evidence="2 4">Belongs to the pseudouridine synthase RluA family.</text>
</comment>
<dbReference type="STRING" id="29332.AWH48_15205"/>
<dbReference type="EC" id="5.4.99.-" evidence="4"/>
<dbReference type="RefSeq" id="WP_034289101.1">
    <property type="nucleotide sequence ID" value="NZ_JBCNAN010000012.1"/>
</dbReference>
<dbReference type="AlphaFoldDB" id="A0A177LDA7"/>
<dbReference type="InterPro" id="IPR006225">
    <property type="entry name" value="PsdUridine_synth_RluC/D"/>
</dbReference>
<comment type="caution">
    <text evidence="7">The sequence shown here is derived from an EMBL/GenBank/DDBJ whole genome shotgun (WGS) entry which is preliminary data.</text>
</comment>
<dbReference type="InterPro" id="IPR006145">
    <property type="entry name" value="PsdUridine_synth_RsuA/RluA"/>
</dbReference>
<dbReference type="NCBIfam" id="TIGR00005">
    <property type="entry name" value="rluA_subfam"/>
    <property type="match status" value="1"/>
</dbReference>
<dbReference type="PANTHER" id="PTHR21600:SF87">
    <property type="entry name" value="RNA PSEUDOURIDYLATE SYNTHASE DOMAIN-CONTAINING PROTEIN 1"/>
    <property type="match status" value="1"/>
</dbReference>
<name>A0A177LDA7_9BACI</name>
<proteinExistence type="inferred from homology"/>
<accession>A0A177LDA7</accession>
<sequence>MNTIRQGSILTVSIPNEWANITVEELFLTIWKLPKKLLHRWRMDHLVKLDGKLIDWRVPMSSGSRLSVPFFQPGPFGADPVYPAPSILYEDDHMIIANKPAGMKTHPNSDNETNTLLNGVCYHASLSGDTLPVRHVHRLDEGTSGAVLFAKHEAAYAVFSRLLEEKTIYRTYFAVVDGAIKRNSGIINQPIGKDRHHPTRRRVSPTGQNAVTHYKRIAVQDGRSLLECRLETGRTHQIRVHLASLGHPIVGDTLYGGSGSNSFDHPLLHAVKLTVPNPFTNDCIATEAPVPIILKKLFPQNYFN</sequence>
<organism evidence="7 8">
    <name type="scientific">Domibacillus aminovorans</name>
    <dbReference type="NCBI Taxonomy" id="29332"/>
    <lineage>
        <taxon>Bacteria</taxon>
        <taxon>Bacillati</taxon>
        <taxon>Bacillota</taxon>
        <taxon>Bacilli</taxon>
        <taxon>Bacillales</taxon>
        <taxon>Bacillaceae</taxon>
        <taxon>Domibacillus</taxon>
    </lineage>
</organism>
<dbReference type="SUPFAM" id="SSF55120">
    <property type="entry name" value="Pseudouridine synthase"/>
    <property type="match status" value="1"/>
</dbReference>
<dbReference type="PANTHER" id="PTHR21600">
    <property type="entry name" value="MITOCHONDRIAL RNA PSEUDOURIDINE SYNTHASE"/>
    <property type="match status" value="1"/>
</dbReference>
<evidence type="ECO:0000256" key="3">
    <source>
        <dbReference type="PIRSR" id="PIRSR606225-1"/>
    </source>
</evidence>
<feature type="region of interest" description="Disordered" evidence="5">
    <location>
        <begin position="188"/>
        <end position="207"/>
    </location>
</feature>
<feature type="active site" evidence="3">
    <location>
        <position position="140"/>
    </location>
</feature>
<comment type="function">
    <text evidence="4">Responsible for synthesis of pseudouridine from uracil.</text>
</comment>
<reference evidence="7 8" key="1">
    <citation type="submission" date="2016-01" db="EMBL/GenBank/DDBJ databases">
        <title>Investigation of taxonomic status of Bacillus aminovorans.</title>
        <authorList>
            <person name="Verma A."/>
            <person name="Pal Y."/>
            <person name="Krishnamurthi S."/>
        </authorList>
    </citation>
    <scope>NUCLEOTIDE SEQUENCE [LARGE SCALE GENOMIC DNA]</scope>
    <source>
        <strain evidence="7 8">DSM 1314</strain>
    </source>
</reference>
<evidence type="ECO:0000313" key="8">
    <source>
        <dbReference type="Proteomes" id="UP000076935"/>
    </source>
</evidence>
<dbReference type="EMBL" id="LQWY01000001">
    <property type="protein sequence ID" value="OAH63366.1"/>
    <property type="molecule type" value="Genomic_DNA"/>
</dbReference>
<keyword evidence="4" id="KW-0413">Isomerase</keyword>
<dbReference type="CDD" id="cd02869">
    <property type="entry name" value="PseudoU_synth_RluA_like"/>
    <property type="match status" value="1"/>
</dbReference>
<keyword evidence="8" id="KW-1185">Reference proteome</keyword>
<dbReference type="GO" id="GO:0003723">
    <property type="term" value="F:RNA binding"/>
    <property type="evidence" value="ECO:0007669"/>
    <property type="project" value="InterPro"/>
</dbReference>
<evidence type="ECO:0000256" key="4">
    <source>
        <dbReference type="RuleBase" id="RU362028"/>
    </source>
</evidence>
<evidence type="ECO:0000256" key="2">
    <source>
        <dbReference type="ARBA" id="ARBA00010876"/>
    </source>
</evidence>
<dbReference type="Gene3D" id="3.30.2350.10">
    <property type="entry name" value="Pseudouridine synthase"/>
    <property type="match status" value="1"/>
</dbReference>
<dbReference type="GO" id="GO:0140098">
    <property type="term" value="F:catalytic activity, acting on RNA"/>
    <property type="evidence" value="ECO:0007669"/>
    <property type="project" value="UniProtKB-ARBA"/>
</dbReference>
<gene>
    <name evidence="7" type="ORF">AWH49_00485</name>
</gene>
<evidence type="ECO:0000256" key="1">
    <source>
        <dbReference type="ARBA" id="ARBA00000073"/>
    </source>
</evidence>
<dbReference type="PROSITE" id="PS01129">
    <property type="entry name" value="PSI_RLU"/>
    <property type="match status" value="1"/>
</dbReference>
<comment type="catalytic activity">
    <reaction evidence="1 4">
        <text>a uridine in RNA = a pseudouridine in RNA</text>
        <dbReference type="Rhea" id="RHEA:48348"/>
        <dbReference type="Rhea" id="RHEA-COMP:12068"/>
        <dbReference type="Rhea" id="RHEA-COMP:12069"/>
        <dbReference type="ChEBI" id="CHEBI:65314"/>
        <dbReference type="ChEBI" id="CHEBI:65315"/>
    </reaction>
</comment>
<dbReference type="InterPro" id="IPR050188">
    <property type="entry name" value="RluA_PseudoU_synthase"/>
</dbReference>
<dbReference type="InterPro" id="IPR020103">
    <property type="entry name" value="PsdUridine_synth_cat_dom_sf"/>
</dbReference>
<protein>
    <recommendedName>
        <fullName evidence="4">Pseudouridine synthase</fullName>
        <ecNumber evidence="4">5.4.99.-</ecNumber>
    </recommendedName>
</protein>
<evidence type="ECO:0000313" key="7">
    <source>
        <dbReference type="EMBL" id="OAH63366.1"/>
    </source>
</evidence>